<feature type="domain" description="Methyl-accepting transducer" evidence="6">
    <location>
        <begin position="438"/>
        <end position="667"/>
    </location>
</feature>
<dbReference type="SUPFAM" id="SSF58104">
    <property type="entry name" value="Methyl-accepting chemotaxis protein (MCP) signaling domain"/>
    <property type="match status" value="1"/>
</dbReference>
<dbReference type="InterPro" id="IPR032255">
    <property type="entry name" value="HBM"/>
</dbReference>
<dbReference type="Pfam" id="PF00672">
    <property type="entry name" value="HAMP"/>
    <property type="match status" value="1"/>
</dbReference>
<dbReference type="PANTHER" id="PTHR43531">
    <property type="entry name" value="PROTEIN ICFG"/>
    <property type="match status" value="1"/>
</dbReference>
<accession>A0AAN0M4T5</accession>
<feature type="region of interest" description="Disordered" evidence="5">
    <location>
        <begin position="710"/>
        <end position="729"/>
    </location>
</feature>
<dbReference type="InterPro" id="IPR004089">
    <property type="entry name" value="MCPsignal_dom"/>
</dbReference>
<dbReference type="Gene3D" id="6.10.340.10">
    <property type="match status" value="1"/>
</dbReference>
<dbReference type="EMBL" id="CP151762">
    <property type="protein sequence ID" value="WZU64884.1"/>
    <property type="molecule type" value="Genomic_DNA"/>
</dbReference>
<dbReference type="CDD" id="cd11386">
    <property type="entry name" value="MCP_signal"/>
    <property type="match status" value="1"/>
</dbReference>
<keyword evidence="10" id="KW-1185">Reference proteome</keyword>
<dbReference type="Proteomes" id="UP001451782">
    <property type="component" value="Chromosome"/>
</dbReference>
<comment type="subcellular location">
    <subcellularLocation>
        <location evidence="1">Membrane</location>
    </subcellularLocation>
</comment>
<dbReference type="PANTHER" id="PTHR43531:SF11">
    <property type="entry name" value="METHYL-ACCEPTING CHEMOTAXIS PROTEIN 3"/>
    <property type="match status" value="1"/>
</dbReference>
<evidence type="ECO:0000256" key="5">
    <source>
        <dbReference type="SAM" id="MobiDB-lite"/>
    </source>
</evidence>
<evidence type="ECO:0000256" key="4">
    <source>
        <dbReference type="PROSITE-ProRule" id="PRU00284"/>
    </source>
</evidence>
<dbReference type="SMART" id="SM01358">
    <property type="entry name" value="HBM"/>
    <property type="match status" value="1"/>
</dbReference>
<keyword evidence="4" id="KW-0807">Transducer</keyword>
<evidence type="ECO:0000259" key="7">
    <source>
        <dbReference type="PROSITE" id="PS50885"/>
    </source>
</evidence>
<evidence type="ECO:0000313" key="9">
    <source>
        <dbReference type="EMBL" id="WZU64884.1"/>
    </source>
</evidence>
<proteinExistence type="inferred from homology"/>
<evidence type="ECO:0000313" key="10">
    <source>
        <dbReference type="Proteomes" id="UP001451782"/>
    </source>
</evidence>
<dbReference type="Gene3D" id="1.10.287.950">
    <property type="entry name" value="Methyl-accepting chemotaxis protein"/>
    <property type="match status" value="1"/>
</dbReference>
<evidence type="ECO:0000256" key="1">
    <source>
        <dbReference type="ARBA" id="ARBA00004370"/>
    </source>
</evidence>
<dbReference type="GO" id="GO:0004888">
    <property type="term" value="F:transmembrane signaling receptor activity"/>
    <property type="evidence" value="ECO:0007669"/>
    <property type="project" value="TreeGrafter"/>
</dbReference>
<feature type="domain" description="HAMP" evidence="7">
    <location>
        <begin position="381"/>
        <end position="433"/>
    </location>
</feature>
<dbReference type="FunFam" id="1.10.287.950:FF:000001">
    <property type="entry name" value="Methyl-accepting chemotaxis sensory transducer"/>
    <property type="match status" value="1"/>
</dbReference>
<dbReference type="GO" id="GO:0007165">
    <property type="term" value="P:signal transduction"/>
    <property type="evidence" value="ECO:0007669"/>
    <property type="project" value="UniProtKB-KW"/>
</dbReference>
<dbReference type="InterPro" id="IPR003660">
    <property type="entry name" value="HAMP_dom"/>
</dbReference>
<dbReference type="PROSITE" id="PS50885">
    <property type="entry name" value="HAMP"/>
    <property type="match status" value="2"/>
</dbReference>
<reference evidence="9 10" key="1">
    <citation type="submission" date="2024-04" db="EMBL/GenBank/DDBJ databases">
        <title>Phylogenomic analyses of a clade within the roseobacter group suggest taxonomic reassignments of species of the genera Aestuariivita, Citreicella, Loktanella, Nautella, Pelagibaca, Ruegeria, Thalassobius, Thiobacimonas and Tropicibacter, and the proposal o.</title>
        <authorList>
            <person name="Jeon C.O."/>
        </authorList>
    </citation>
    <scope>NUCLEOTIDE SEQUENCE [LARGE SCALE GENOMIC DNA]</scope>
    <source>
        <strain evidence="9 10">G8-12</strain>
    </source>
</reference>
<dbReference type="SUPFAM" id="SSF158472">
    <property type="entry name" value="HAMP domain-like"/>
    <property type="match status" value="1"/>
</dbReference>
<organism evidence="9 10">
    <name type="scientific">Yoonia algicola</name>
    <dbReference type="NCBI Taxonomy" id="3137368"/>
    <lineage>
        <taxon>Bacteria</taxon>
        <taxon>Pseudomonadati</taxon>
        <taxon>Pseudomonadota</taxon>
        <taxon>Alphaproteobacteria</taxon>
        <taxon>Rhodobacterales</taxon>
        <taxon>Paracoccaceae</taxon>
        <taxon>Yoonia</taxon>
    </lineage>
</organism>
<dbReference type="KEGG" id="yag:AABB28_06310"/>
<dbReference type="PROSITE" id="PS50111">
    <property type="entry name" value="CHEMOTAXIS_TRANSDUC_2"/>
    <property type="match status" value="1"/>
</dbReference>
<evidence type="ECO:0000259" key="8">
    <source>
        <dbReference type="PROSITE" id="PS51753"/>
    </source>
</evidence>
<dbReference type="RefSeq" id="WP_342071239.1">
    <property type="nucleotide sequence ID" value="NZ_CP151762.1"/>
</dbReference>
<dbReference type="AlphaFoldDB" id="A0AAN0M4T5"/>
<feature type="domain" description="HBM" evidence="8">
    <location>
        <begin position="45"/>
        <end position="284"/>
    </location>
</feature>
<dbReference type="SMART" id="SM00283">
    <property type="entry name" value="MA"/>
    <property type="match status" value="1"/>
</dbReference>
<evidence type="ECO:0000259" key="6">
    <source>
        <dbReference type="PROSITE" id="PS50111"/>
    </source>
</evidence>
<keyword evidence="2" id="KW-0145">Chemotaxis</keyword>
<gene>
    <name evidence="9" type="ORF">AABB28_06310</name>
</gene>
<dbReference type="SMART" id="SM00304">
    <property type="entry name" value="HAMP"/>
    <property type="match status" value="2"/>
</dbReference>
<feature type="domain" description="HAMP" evidence="7">
    <location>
        <begin position="318"/>
        <end position="371"/>
    </location>
</feature>
<protein>
    <submittedName>
        <fullName evidence="9">HAMP domain-containing methyl-accepting chemotaxis protein</fullName>
    </submittedName>
</protein>
<dbReference type="GO" id="GO:0005886">
    <property type="term" value="C:plasma membrane"/>
    <property type="evidence" value="ECO:0007669"/>
    <property type="project" value="TreeGrafter"/>
</dbReference>
<dbReference type="InterPro" id="IPR051310">
    <property type="entry name" value="MCP_chemotaxis"/>
</dbReference>
<dbReference type="PROSITE" id="PS51753">
    <property type="entry name" value="HBM"/>
    <property type="match status" value="1"/>
</dbReference>
<sequence>MLESWPISRRVNAGFVIITLMLVGLALFSHRAVGALGNVYDEYQAIATQNIAVTAYVENIYEARQASFRYRISADPALRAQVNRSIDAVLNDTASLTSFTNDPDRLAEIGAILDEAGVYKTQFTRMADAIDAAERLERDFIDRSTQIQLETSNAFTLAMQSANPALISAMGRCLQNLYTAILYGKRYIASGDADDLTKFMAQYQSFISALERMKRLNQQDNITPVINRVSDLMNGYPEILASYTAAQADARDIQKGTLDQIGPLMQQQLGSIAKNIVDRQNELGSAGSAIVTQMRTVIPAIGIVATLIALAASYVIGRWISRVIARLAEVTDRLASGDNDITIAGTEHNHELGRMARALLVFRDRQVERVAASAERAQLRAQQDEVVDTMKRQLAALAQGNLTADIHTPFASEYEDMRINFNEAVRGLHSAMKRVIATSETIASNATQTNTATAELSQRTENQAATLEQTAAALDQLTASVRSAAEHAKSVDSSVGRARSEATKNGEIVAQAVSAMSAIEHSSNQITQVISVIDDIAFQTNLLALNAGVEAARAGESGKGFAVVASEVRALAQRSADAAKEISGLIKNSSSHVAKGTQLVGHAGEALSEIITQVNDISSMTSQIATSAEEQAIGLSEINVGVNQLDQVTQKNAAMVQESITRGEALVAETGKLNALIGRFKISSQDGKPPAPQDVVNALGNAIARTNTTPLRSPIAATGGSAQPAWEDF</sequence>
<comment type="similarity">
    <text evidence="3">Belongs to the methyl-accepting chemotaxis (MCP) protein family.</text>
</comment>
<name>A0AAN0M4T5_9RHOB</name>
<evidence type="ECO:0000256" key="3">
    <source>
        <dbReference type="ARBA" id="ARBA00029447"/>
    </source>
</evidence>
<dbReference type="Pfam" id="PF00015">
    <property type="entry name" value="MCPsignal"/>
    <property type="match status" value="1"/>
</dbReference>
<evidence type="ECO:0000256" key="2">
    <source>
        <dbReference type="ARBA" id="ARBA00022500"/>
    </source>
</evidence>
<dbReference type="GO" id="GO:0006935">
    <property type="term" value="P:chemotaxis"/>
    <property type="evidence" value="ECO:0007669"/>
    <property type="project" value="UniProtKB-KW"/>
</dbReference>